<keyword evidence="2" id="KW-0597">Phosphoprotein</keyword>
<dbReference type="SUPFAM" id="SSF158472">
    <property type="entry name" value="HAMP domain-like"/>
    <property type="match status" value="1"/>
</dbReference>
<dbReference type="InterPro" id="IPR003660">
    <property type="entry name" value="HAMP_dom"/>
</dbReference>
<reference evidence="7 8" key="1">
    <citation type="submission" date="2016-10" db="EMBL/GenBank/DDBJ databases">
        <authorList>
            <person name="de Groot N.N."/>
        </authorList>
    </citation>
    <scope>NUCLEOTIDE SEQUENCE [LARGE SCALE GENOMIC DNA]</scope>
    <source>
        <strain evidence="7 8">DSM 1736</strain>
    </source>
</reference>
<keyword evidence="5" id="KW-1133">Transmembrane helix</keyword>
<dbReference type="GO" id="GO:0016020">
    <property type="term" value="C:membrane"/>
    <property type="evidence" value="ECO:0007669"/>
    <property type="project" value="UniProtKB-SubCell"/>
</dbReference>
<evidence type="ECO:0000256" key="4">
    <source>
        <dbReference type="ARBA" id="ARBA00022777"/>
    </source>
</evidence>
<keyword evidence="5" id="KW-0812">Transmembrane</keyword>
<dbReference type="InterPro" id="IPR010559">
    <property type="entry name" value="Sig_transdc_His_kin_internal"/>
</dbReference>
<evidence type="ECO:0000313" key="7">
    <source>
        <dbReference type="EMBL" id="SDM11699.1"/>
    </source>
</evidence>
<feature type="domain" description="HAMP" evidence="6">
    <location>
        <begin position="316"/>
        <end position="368"/>
    </location>
</feature>
<proteinExistence type="predicted"/>
<keyword evidence="8" id="KW-1185">Reference proteome</keyword>
<organism evidence="7 8">
    <name type="scientific">Dendrosporobacter quercicolus</name>
    <dbReference type="NCBI Taxonomy" id="146817"/>
    <lineage>
        <taxon>Bacteria</taxon>
        <taxon>Bacillati</taxon>
        <taxon>Bacillota</taxon>
        <taxon>Negativicutes</taxon>
        <taxon>Selenomonadales</taxon>
        <taxon>Sporomusaceae</taxon>
        <taxon>Dendrosporobacter</taxon>
    </lineage>
</organism>
<dbReference type="Proteomes" id="UP000214880">
    <property type="component" value="Unassembled WGS sequence"/>
</dbReference>
<dbReference type="SUPFAM" id="SSF55874">
    <property type="entry name" value="ATPase domain of HSP90 chaperone/DNA topoisomerase II/histidine kinase"/>
    <property type="match status" value="1"/>
</dbReference>
<dbReference type="OrthoDB" id="9809348at2"/>
<evidence type="ECO:0000256" key="2">
    <source>
        <dbReference type="ARBA" id="ARBA00022553"/>
    </source>
</evidence>
<dbReference type="STRING" id="146817.SAMN04488502_102216"/>
<protein>
    <submittedName>
        <fullName evidence="7">Two-component system, sensor histidine kinase YesM</fullName>
    </submittedName>
</protein>
<evidence type="ECO:0000259" key="6">
    <source>
        <dbReference type="PROSITE" id="PS50885"/>
    </source>
</evidence>
<dbReference type="Pfam" id="PF06580">
    <property type="entry name" value="His_kinase"/>
    <property type="match status" value="1"/>
</dbReference>
<dbReference type="GO" id="GO:0000155">
    <property type="term" value="F:phosphorelay sensor kinase activity"/>
    <property type="evidence" value="ECO:0007669"/>
    <property type="project" value="InterPro"/>
</dbReference>
<feature type="transmembrane region" description="Helical" evidence="5">
    <location>
        <begin position="291"/>
        <end position="315"/>
    </location>
</feature>
<evidence type="ECO:0000256" key="3">
    <source>
        <dbReference type="ARBA" id="ARBA00022679"/>
    </source>
</evidence>
<dbReference type="InterPro" id="IPR050640">
    <property type="entry name" value="Bact_2-comp_sensor_kinase"/>
</dbReference>
<dbReference type="AlphaFoldDB" id="A0A1G9QL25"/>
<comment type="subcellular location">
    <subcellularLocation>
        <location evidence="1">Membrane</location>
    </subcellularLocation>
</comment>
<dbReference type="InterPro" id="IPR003594">
    <property type="entry name" value="HATPase_dom"/>
</dbReference>
<dbReference type="PANTHER" id="PTHR34220">
    <property type="entry name" value="SENSOR HISTIDINE KINASE YPDA"/>
    <property type="match status" value="1"/>
</dbReference>
<dbReference type="RefSeq" id="WP_092070524.1">
    <property type="nucleotide sequence ID" value="NZ_FNHB01000002.1"/>
</dbReference>
<dbReference type="CDD" id="cd06225">
    <property type="entry name" value="HAMP"/>
    <property type="match status" value="1"/>
</dbReference>
<dbReference type="Pfam" id="PF00672">
    <property type="entry name" value="HAMP"/>
    <property type="match status" value="1"/>
</dbReference>
<evidence type="ECO:0000256" key="5">
    <source>
        <dbReference type="SAM" id="Phobius"/>
    </source>
</evidence>
<evidence type="ECO:0000313" key="8">
    <source>
        <dbReference type="Proteomes" id="UP000214880"/>
    </source>
</evidence>
<keyword evidence="5" id="KW-0472">Membrane</keyword>
<dbReference type="Gene3D" id="3.30.565.10">
    <property type="entry name" value="Histidine kinase-like ATPase, C-terminal domain"/>
    <property type="match status" value="1"/>
</dbReference>
<accession>A0A1G9QL25</accession>
<gene>
    <name evidence="7" type="ORF">SAMN04488502_102216</name>
</gene>
<keyword evidence="3" id="KW-0808">Transferase</keyword>
<feature type="transmembrane region" description="Helical" evidence="5">
    <location>
        <begin position="12"/>
        <end position="31"/>
    </location>
</feature>
<evidence type="ECO:0000256" key="1">
    <source>
        <dbReference type="ARBA" id="ARBA00004370"/>
    </source>
</evidence>
<dbReference type="PANTHER" id="PTHR34220:SF7">
    <property type="entry name" value="SENSOR HISTIDINE KINASE YPDA"/>
    <property type="match status" value="1"/>
</dbReference>
<dbReference type="Gene3D" id="6.10.340.10">
    <property type="match status" value="1"/>
</dbReference>
<keyword evidence="4 7" id="KW-0418">Kinase</keyword>
<dbReference type="EMBL" id="FNHB01000002">
    <property type="protein sequence ID" value="SDM11699.1"/>
    <property type="molecule type" value="Genomic_DNA"/>
</dbReference>
<dbReference type="Pfam" id="PF02518">
    <property type="entry name" value="HATPase_c"/>
    <property type="match status" value="1"/>
</dbReference>
<dbReference type="InterPro" id="IPR036890">
    <property type="entry name" value="HATPase_C_sf"/>
</dbReference>
<dbReference type="SMART" id="SM00304">
    <property type="entry name" value="HAMP"/>
    <property type="match status" value="1"/>
</dbReference>
<dbReference type="PROSITE" id="PS50885">
    <property type="entry name" value="HAMP"/>
    <property type="match status" value="1"/>
</dbReference>
<sequence length="590" mass="67374">MRFFFTLRVKLFLAIIGINLIAIIAIAVIFYKSSAQFLEQEYAKALIEYSFIGAKNLDQDFQTVYHSAVIASLDPEIKQALDNFQRFGQDRFLLTAAETLQKYKSENHRIDLIYLFLPNSDVLIKSSEYKPIQRISANLTPDWTALFQPTGLKQTLAPVYITDTFSVVPKPVFMYLKPIEINAEQKAWLAVLMDERRIYYNHLDSIAREHDINVYLVNQDREIVSSSNRQMQKDSFLPAAFMDSVTEPFVGKAVYQQDGTEYLGVYNKSPFSGYYTVLLAKRDNIIGRLLLLQYSIVSLAVAVLFLSLIPAYYMAKRVNKPIENLKQAMERISYGDLTAKATVYGHDEIGSLSAGFNDMVSHIRQLVEDLVTERTLKKQAELNALQYQIRPHFIYNTLNSIRFVAIMQGQKNIGSLLGKFIDLLQVSSNRKGSFASLRDELDTLKKYIALQQFRRMDSFTVAYRVDEAVLDYCAPRLILQPLVENSIVHGPSGNKPICHVTIGAELEQGCLVLYVEDDGKGMTREEIAAVYSENSIEKGEYTHIGIFNIRERLRLYYGDKGKLEYVSDGRTFTRAIIHIPASKDPRKYEL</sequence>
<name>A0A1G9QL25_9FIRM</name>